<evidence type="ECO:0000313" key="3">
    <source>
        <dbReference type="Proteomes" id="UP000245207"/>
    </source>
</evidence>
<dbReference type="STRING" id="35608.A0A2U1PQR5"/>
<dbReference type="OrthoDB" id="768548at2759"/>
<proteinExistence type="predicted"/>
<name>A0A2U1PQR5_ARTAN</name>
<dbReference type="Proteomes" id="UP000245207">
    <property type="component" value="Unassembled WGS sequence"/>
</dbReference>
<dbReference type="EMBL" id="PKPP01000845">
    <property type="protein sequence ID" value="PWA88099.1"/>
    <property type="molecule type" value="Genomic_DNA"/>
</dbReference>
<protein>
    <submittedName>
        <fullName evidence="2">Uncharacterized protein</fullName>
    </submittedName>
</protein>
<keyword evidence="3" id="KW-1185">Reference proteome</keyword>
<evidence type="ECO:0000256" key="1">
    <source>
        <dbReference type="SAM" id="Phobius"/>
    </source>
</evidence>
<feature type="transmembrane region" description="Helical" evidence="1">
    <location>
        <begin position="109"/>
        <end position="129"/>
    </location>
</feature>
<dbReference type="AlphaFoldDB" id="A0A2U1PQR5"/>
<sequence length="172" mass="18972">MARSGRVKLGRFTNIFSDPPDIEIKGEVTRLEDGDSVSFEERKVKFSKTGEDFEVCINKKSRVISKQTSKKMKIQDFIDVIVVEPVKDTFNASAFTTDDMKDVWKTQDFHLGIPYCGMLSLGGVFSFMITGSIRATRFNIILGGMFLALSIIGLRSLKEGNSSAIAVTGQAG</sequence>
<comment type="caution">
    <text evidence="2">The sequence shown here is derived from an EMBL/GenBank/DDBJ whole genome shotgun (WGS) entry which is preliminary data.</text>
</comment>
<keyword evidence="1" id="KW-1133">Transmembrane helix</keyword>
<reference evidence="2 3" key="1">
    <citation type="journal article" date="2018" name="Mol. Plant">
        <title>The genome of Artemisia annua provides insight into the evolution of Asteraceae family and artemisinin biosynthesis.</title>
        <authorList>
            <person name="Shen Q."/>
            <person name="Zhang L."/>
            <person name="Liao Z."/>
            <person name="Wang S."/>
            <person name="Yan T."/>
            <person name="Shi P."/>
            <person name="Liu M."/>
            <person name="Fu X."/>
            <person name="Pan Q."/>
            <person name="Wang Y."/>
            <person name="Lv Z."/>
            <person name="Lu X."/>
            <person name="Zhang F."/>
            <person name="Jiang W."/>
            <person name="Ma Y."/>
            <person name="Chen M."/>
            <person name="Hao X."/>
            <person name="Li L."/>
            <person name="Tang Y."/>
            <person name="Lv G."/>
            <person name="Zhou Y."/>
            <person name="Sun X."/>
            <person name="Brodelius P.E."/>
            <person name="Rose J.K.C."/>
            <person name="Tang K."/>
        </authorList>
    </citation>
    <scope>NUCLEOTIDE SEQUENCE [LARGE SCALE GENOMIC DNA]</scope>
    <source>
        <strain evidence="3">cv. Huhao1</strain>
        <tissue evidence="2">Leaf</tissue>
    </source>
</reference>
<keyword evidence="1" id="KW-0812">Transmembrane</keyword>
<accession>A0A2U1PQR5</accession>
<organism evidence="2 3">
    <name type="scientific">Artemisia annua</name>
    <name type="common">Sweet wormwood</name>
    <dbReference type="NCBI Taxonomy" id="35608"/>
    <lineage>
        <taxon>Eukaryota</taxon>
        <taxon>Viridiplantae</taxon>
        <taxon>Streptophyta</taxon>
        <taxon>Embryophyta</taxon>
        <taxon>Tracheophyta</taxon>
        <taxon>Spermatophyta</taxon>
        <taxon>Magnoliopsida</taxon>
        <taxon>eudicotyledons</taxon>
        <taxon>Gunneridae</taxon>
        <taxon>Pentapetalae</taxon>
        <taxon>asterids</taxon>
        <taxon>campanulids</taxon>
        <taxon>Asterales</taxon>
        <taxon>Asteraceae</taxon>
        <taxon>Asteroideae</taxon>
        <taxon>Anthemideae</taxon>
        <taxon>Artemisiinae</taxon>
        <taxon>Artemisia</taxon>
    </lineage>
</organism>
<evidence type="ECO:0000313" key="2">
    <source>
        <dbReference type="EMBL" id="PWA88099.1"/>
    </source>
</evidence>
<feature type="transmembrane region" description="Helical" evidence="1">
    <location>
        <begin position="135"/>
        <end position="154"/>
    </location>
</feature>
<keyword evidence="1" id="KW-0472">Membrane</keyword>
<gene>
    <name evidence="2" type="ORF">CTI12_AA109450</name>
</gene>